<accession>A0A0E9UTL1</accession>
<proteinExistence type="predicted"/>
<protein>
    <submittedName>
        <fullName evidence="1">Uncharacterized protein</fullName>
    </submittedName>
</protein>
<sequence>MLNNVPMAGCFLSFLKILIKLDDKRS</sequence>
<reference evidence="1" key="1">
    <citation type="submission" date="2014-11" db="EMBL/GenBank/DDBJ databases">
        <authorList>
            <person name="Amaro Gonzalez C."/>
        </authorList>
    </citation>
    <scope>NUCLEOTIDE SEQUENCE</scope>
</reference>
<dbReference type="EMBL" id="GBXM01039415">
    <property type="protein sequence ID" value="JAH69162.1"/>
    <property type="molecule type" value="Transcribed_RNA"/>
</dbReference>
<dbReference type="AlphaFoldDB" id="A0A0E9UTL1"/>
<name>A0A0E9UTL1_ANGAN</name>
<organism evidence="1">
    <name type="scientific">Anguilla anguilla</name>
    <name type="common">European freshwater eel</name>
    <name type="synonym">Muraena anguilla</name>
    <dbReference type="NCBI Taxonomy" id="7936"/>
    <lineage>
        <taxon>Eukaryota</taxon>
        <taxon>Metazoa</taxon>
        <taxon>Chordata</taxon>
        <taxon>Craniata</taxon>
        <taxon>Vertebrata</taxon>
        <taxon>Euteleostomi</taxon>
        <taxon>Actinopterygii</taxon>
        <taxon>Neopterygii</taxon>
        <taxon>Teleostei</taxon>
        <taxon>Anguilliformes</taxon>
        <taxon>Anguillidae</taxon>
        <taxon>Anguilla</taxon>
    </lineage>
</organism>
<reference evidence="1" key="2">
    <citation type="journal article" date="2015" name="Fish Shellfish Immunol.">
        <title>Early steps in the European eel (Anguilla anguilla)-Vibrio vulnificus interaction in the gills: Role of the RtxA13 toxin.</title>
        <authorList>
            <person name="Callol A."/>
            <person name="Pajuelo D."/>
            <person name="Ebbesson L."/>
            <person name="Teles M."/>
            <person name="MacKenzie S."/>
            <person name="Amaro C."/>
        </authorList>
    </citation>
    <scope>NUCLEOTIDE SEQUENCE</scope>
</reference>
<evidence type="ECO:0000313" key="1">
    <source>
        <dbReference type="EMBL" id="JAH69162.1"/>
    </source>
</evidence>